<dbReference type="GO" id="GO:0006936">
    <property type="term" value="P:muscle contraction"/>
    <property type="evidence" value="ECO:0007669"/>
    <property type="project" value="UniProtKB-ARBA"/>
</dbReference>
<comment type="similarity">
    <text evidence="2 15">Belongs to the TRAFAC class myosin-kinesin ATPase superfamily. Myosin family.</text>
</comment>
<feature type="compositionally biased region" description="Basic and acidic residues" evidence="16">
    <location>
        <begin position="2259"/>
        <end position="2276"/>
    </location>
</feature>
<dbReference type="GO" id="GO:0010628">
    <property type="term" value="P:positive regulation of gene expression"/>
    <property type="evidence" value="ECO:0007669"/>
    <property type="project" value="UniProtKB-ARBA"/>
</dbReference>
<dbReference type="SUPFAM" id="SSF90257">
    <property type="entry name" value="Myosin rod fragments"/>
    <property type="match status" value="5"/>
</dbReference>
<dbReference type="GO" id="GO:0030017">
    <property type="term" value="C:sarcomere"/>
    <property type="evidence" value="ECO:0007669"/>
    <property type="project" value="UniProtKB-ARBA"/>
</dbReference>
<dbReference type="Pfam" id="PF02197">
    <property type="entry name" value="RIIa"/>
    <property type="match status" value="1"/>
</dbReference>
<protein>
    <recommendedName>
        <fullName evidence="3">cAMP-dependent protein kinase regulatory subunit</fullName>
    </recommendedName>
</protein>
<dbReference type="GO" id="GO:0045595">
    <property type="term" value="P:regulation of cell differentiation"/>
    <property type="evidence" value="ECO:0007669"/>
    <property type="project" value="UniProtKB-ARBA"/>
</dbReference>
<dbReference type="InterPro" id="IPR018490">
    <property type="entry name" value="cNMP-bd_dom_sf"/>
</dbReference>
<dbReference type="Pfam" id="PF00027">
    <property type="entry name" value="cNMP_binding"/>
    <property type="match status" value="2"/>
</dbReference>
<evidence type="ECO:0000256" key="16">
    <source>
        <dbReference type="SAM" id="MobiDB-lite"/>
    </source>
</evidence>
<dbReference type="InterPro" id="IPR003117">
    <property type="entry name" value="cAMP_dep_PK_reg_su_I/II_a/b"/>
</dbReference>
<evidence type="ECO:0000256" key="8">
    <source>
        <dbReference type="ARBA" id="ARBA00022840"/>
    </source>
</evidence>
<dbReference type="SMART" id="SM00394">
    <property type="entry name" value="RIIa"/>
    <property type="match status" value="1"/>
</dbReference>
<evidence type="ECO:0000256" key="11">
    <source>
        <dbReference type="ARBA" id="ARBA00023123"/>
    </source>
</evidence>
<feature type="domain" description="Cyclic nucleotide-binding" evidence="17">
    <location>
        <begin position="139"/>
        <end position="254"/>
    </location>
</feature>
<feature type="binding site" evidence="15">
    <location>
        <begin position="584"/>
        <end position="591"/>
    </location>
    <ligand>
        <name>ATP</name>
        <dbReference type="ChEBI" id="CHEBI:30616"/>
    </ligand>
</feature>
<feature type="domain" description="Myosin motor" evidence="18">
    <location>
        <begin position="491"/>
        <end position="1183"/>
    </location>
</feature>
<dbReference type="GO" id="GO:0000146">
    <property type="term" value="F:microfilament motor activity"/>
    <property type="evidence" value="ECO:0007669"/>
    <property type="project" value="TreeGrafter"/>
</dbReference>
<dbReference type="FunFam" id="1.20.5.4820:FF:000002">
    <property type="entry name" value="Myosin heavy chain 10"/>
    <property type="match status" value="1"/>
</dbReference>
<keyword evidence="9" id="KW-0112">Calmodulin-binding</keyword>
<organism evidence="20 21">
    <name type="scientific">Blomia tropicalis</name>
    <name type="common">Mite</name>
    <dbReference type="NCBI Taxonomy" id="40697"/>
    <lineage>
        <taxon>Eukaryota</taxon>
        <taxon>Metazoa</taxon>
        <taxon>Ecdysozoa</taxon>
        <taxon>Arthropoda</taxon>
        <taxon>Chelicerata</taxon>
        <taxon>Arachnida</taxon>
        <taxon>Acari</taxon>
        <taxon>Acariformes</taxon>
        <taxon>Sarcoptiformes</taxon>
        <taxon>Astigmata</taxon>
        <taxon>Glycyphagoidea</taxon>
        <taxon>Echimyopodidae</taxon>
        <taxon>Blomia</taxon>
    </lineage>
</organism>
<dbReference type="GO" id="GO:0042802">
    <property type="term" value="F:identical protein binding"/>
    <property type="evidence" value="ECO:0007669"/>
    <property type="project" value="UniProtKB-ARBA"/>
</dbReference>
<dbReference type="Gene3D" id="1.20.5.4820">
    <property type="match status" value="1"/>
</dbReference>
<dbReference type="PROSITE" id="PS51844">
    <property type="entry name" value="SH3_LIKE"/>
    <property type="match status" value="1"/>
</dbReference>
<dbReference type="Gene3D" id="1.20.58.530">
    <property type="match status" value="1"/>
</dbReference>
<dbReference type="EMBL" id="JAPWDV010000002">
    <property type="protein sequence ID" value="KAJ6220112.1"/>
    <property type="molecule type" value="Genomic_DNA"/>
</dbReference>
<proteinExistence type="inferred from homology"/>
<evidence type="ECO:0000256" key="5">
    <source>
        <dbReference type="ARBA" id="ARBA00022566"/>
    </source>
</evidence>
<dbReference type="FunFam" id="2.60.120.10:FF:000006">
    <property type="entry name" value="cAMP-dependent protein kinase type I-alpha regulatory subunit"/>
    <property type="match status" value="1"/>
</dbReference>
<dbReference type="InterPro" id="IPR000048">
    <property type="entry name" value="IQ_motif_EF-hand-BS"/>
</dbReference>
<dbReference type="PANTHER" id="PTHR13140:SF857">
    <property type="entry name" value="MYOSIN-11"/>
    <property type="match status" value="1"/>
</dbReference>
<feature type="region of interest" description="Disordered" evidence="16">
    <location>
        <begin position="2329"/>
        <end position="2370"/>
    </location>
</feature>
<evidence type="ECO:0000256" key="12">
    <source>
        <dbReference type="ARBA" id="ARBA00023149"/>
    </source>
</evidence>
<dbReference type="FunFam" id="3.40.850.10:FF:000101">
    <property type="entry name" value="Slow myosin heavy chain 2"/>
    <property type="match status" value="1"/>
</dbReference>
<dbReference type="Gene3D" id="1.20.890.10">
    <property type="entry name" value="cAMP-dependent protein kinase regulatory subunit, dimerization-anchoring domain"/>
    <property type="match status" value="1"/>
</dbReference>
<keyword evidence="8 15" id="KW-0067">ATP-binding</keyword>
<dbReference type="SUPFAM" id="SSF52540">
    <property type="entry name" value="P-loop containing nucleoside triphosphate hydrolases"/>
    <property type="match status" value="1"/>
</dbReference>
<reference evidence="20" key="1">
    <citation type="submission" date="2022-12" db="EMBL/GenBank/DDBJ databases">
        <title>Genome assemblies of Blomia tropicalis.</title>
        <authorList>
            <person name="Cui Y."/>
        </authorList>
    </citation>
    <scope>NUCLEOTIDE SEQUENCE</scope>
    <source>
        <tissue evidence="20">Adult mites</tissue>
    </source>
</reference>
<comment type="similarity">
    <text evidence="1">Belongs to the cAMP-dependent kinase regulatory chain family.</text>
</comment>
<dbReference type="InterPro" id="IPR001609">
    <property type="entry name" value="Myosin_head_motor_dom-like"/>
</dbReference>
<evidence type="ECO:0000256" key="7">
    <source>
        <dbReference type="ARBA" id="ARBA00022741"/>
    </source>
</evidence>
<dbReference type="GO" id="GO:0031033">
    <property type="term" value="P:myosin filament organization"/>
    <property type="evidence" value="ECO:0007669"/>
    <property type="project" value="UniProtKB-ARBA"/>
</dbReference>
<keyword evidence="5" id="KW-0116">cAMP-binding</keyword>
<keyword evidence="14 15" id="KW-0009">Actin-binding</keyword>
<evidence type="ECO:0000256" key="10">
    <source>
        <dbReference type="ARBA" id="ARBA00023054"/>
    </source>
</evidence>
<evidence type="ECO:0000259" key="18">
    <source>
        <dbReference type="PROSITE" id="PS51456"/>
    </source>
</evidence>
<keyword evidence="21" id="KW-1185">Reference proteome</keyword>
<dbReference type="Gene3D" id="3.40.850.10">
    <property type="entry name" value="Kinesin motor domain"/>
    <property type="match status" value="1"/>
</dbReference>
<dbReference type="Gene3D" id="2.60.120.10">
    <property type="entry name" value="Jelly Rolls"/>
    <property type="match status" value="2"/>
</dbReference>
<keyword evidence="11 15" id="KW-0518">Myosin</keyword>
<dbReference type="GO" id="GO:0060972">
    <property type="term" value="P:left/right pattern formation"/>
    <property type="evidence" value="ECO:0007669"/>
    <property type="project" value="UniProtKB-ARBA"/>
</dbReference>
<dbReference type="InterPro" id="IPR018488">
    <property type="entry name" value="cNMP-bd_CS"/>
</dbReference>
<evidence type="ECO:0000259" key="17">
    <source>
        <dbReference type="PROSITE" id="PS50042"/>
    </source>
</evidence>
<dbReference type="PRINTS" id="PR00193">
    <property type="entry name" value="MYOSINHEAVY"/>
</dbReference>
<dbReference type="GO" id="GO:0007015">
    <property type="term" value="P:actin filament organization"/>
    <property type="evidence" value="ECO:0007669"/>
    <property type="project" value="TreeGrafter"/>
</dbReference>
<dbReference type="GO" id="GO:0048731">
    <property type="term" value="P:system development"/>
    <property type="evidence" value="ECO:0007669"/>
    <property type="project" value="UniProtKB-ARBA"/>
</dbReference>
<dbReference type="Pfam" id="PF00063">
    <property type="entry name" value="Myosin_head"/>
    <property type="match status" value="1"/>
</dbReference>
<dbReference type="InterPro" id="IPR014710">
    <property type="entry name" value="RmlC-like_jellyroll"/>
</dbReference>
<evidence type="ECO:0000313" key="20">
    <source>
        <dbReference type="EMBL" id="KAJ6220112.1"/>
    </source>
</evidence>
<evidence type="ECO:0000256" key="15">
    <source>
        <dbReference type="PROSITE-ProRule" id="PRU00782"/>
    </source>
</evidence>
<dbReference type="GO" id="GO:0005952">
    <property type="term" value="C:cAMP-dependent protein kinase complex"/>
    <property type="evidence" value="ECO:0007669"/>
    <property type="project" value="UniProtKB-ARBA"/>
</dbReference>
<evidence type="ECO:0000256" key="2">
    <source>
        <dbReference type="ARBA" id="ARBA00008314"/>
    </source>
</evidence>
<feature type="region of interest" description="Disordered" evidence="16">
    <location>
        <begin position="2290"/>
        <end position="2309"/>
    </location>
</feature>
<keyword evidence="10" id="KW-0175">Coiled coil</keyword>
<dbReference type="SMART" id="SM00242">
    <property type="entry name" value="MYSc"/>
    <property type="match status" value="1"/>
</dbReference>
<dbReference type="GO" id="GO:0045177">
    <property type="term" value="C:apical part of cell"/>
    <property type="evidence" value="ECO:0007669"/>
    <property type="project" value="UniProtKB-ARBA"/>
</dbReference>
<feature type="region of interest" description="Actin-binding" evidence="15">
    <location>
        <begin position="1061"/>
        <end position="1083"/>
    </location>
</feature>
<dbReference type="GO" id="GO:0045214">
    <property type="term" value="P:sarcomere organization"/>
    <property type="evidence" value="ECO:0007669"/>
    <property type="project" value="UniProtKB-ARBA"/>
</dbReference>
<dbReference type="GO" id="GO:0005516">
    <property type="term" value="F:calmodulin binding"/>
    <property type="evidence" value="ECO:0007669"/>
    <property type="project" value="UniProtKB-KW"/>
</dbReference>
<dbReference type="PANTHER" id="PTHR13140">
    <property type="entry name" value="MYOSIN"/>
    <property type="match status" value="1"/>
</dbReference>
<dbReference type="FunFam" id="1.20.120.720:FF:000001">
    <property type="entry name" value="Myosin heavy chain, muscle"/>
    <property type="match status" value="1"/>
</dbReference>
<dbReference type="SUPFAM" id="SSF51206">
    <property type="entry name" value="cAMP-binding domain-like"/>
    <property type="match status" value="2"/>
</dbReference>
<dbReference type="Pfam" id="PF02736">
    <property type="entry name" value="Myosin_N"/>
    <property type="match status" value="1"/>
</dbReference>
<evidence type="ECO:0000256" key="1">
    <source>
        <dbReference type="ARBA" id="ARBA00005753"/>
    </source>
</evidence>
<dbReference type="GO" id="GO:0051015">
    <property type="term" value="F:actin filament binding"/>
    <property type="evidence" value="ECO:0007669"/>
    <property type="project" value="InterPro"/>
</dbReference>
<evidence type="ECO:0000256" key="3">
    <source>
        <dbReference type="ARBA" id="ARBA00020355"/>
    </source>
</evidence>
<dbReference type="FunFam" id="2.60.120.10:FF:000120">
    <property type="entry name" value="cAMP-dependent protein kinase regulatory subunit"/>
    <property type="match status" value="1"/>
</dbReference>
<dbReference type="GO" id="GO:0030552">
    <property type="term" value="F:cAMP binding"/>
    <property type="evidence" value="ECO:0007669"/>
    <property type="project" value="UniProtKB-KW"/>
</dbReference>
<evidence type="ECO:0000259" key="19">
    <source>
        <dbReference type="PROSITE" id="PS51844"/>
    </source>
</evidence>
<feature type="region of interest" description="Disordered" evidence="16">
    <location>
        <begin position="1521"/>
        <end position="1542"/>
    </location>
</feature>
<dbReference type="GO" id="GO:0016459">
    <property type="term" value="C:myosin complex"/>
    <property type="evidence" value="ECO:0007669"/>
    <property type="project" value="UniProtKB-KW"/>
</dbReference>
<dbReference type="Gene3D" id="2.30.30.360">
    <property type="entry name" value="Myosin S1 fragment, N-terminal"/>
    <property type="match status" value="1"/>
</dbReference>
<dbReference type="InterPro" id="IPR036961">
    <property type="entry name" value="Kinesin_motor_dom_sf"/>
</dbReference>
<evidence type="ECO:0000256" key="13">
    <source>
        <dbReference type="ARBA" id="ARBA00023175"/>
    </source>
</evidence>
<dbReference type="InterPro" id="IPR004009">
    <property type="entry name" value="SH3_Myosin"/>
</dbReference>
<dbReference type="SMART" id="SM00100">
    <property type="entry name" value="cNMP"/>
    <property type="match status" value="2"/>
</dbReference>
<dbReference type="CDD" id="cd00038">
    <property type="entry name" value="CAP_ED"/>
    <property type="match status" value="2"/>
</dbReference>
<name>A0A9Q0M9B4_BLOTA</name>
<keyword evidence="12" id="KW-0114">cAMP</keyword>
<evidence type="ECO:0000256" key="9">
    <source>
        <dbReference type="ARBA" id="ARBA00022860"/>
    </source>
</evidence>
<feature type="region of interest" description="Disordered" evidence="16">
    <location>
        <begin position="2254"/>
        <end position="2285"/>
    </location>
</feature>
<gene>
    <name evidence="20" type="ORF">RDWZM_005924</name>
</gene>
<dbReference type="SMART" id="SM00015">
    <property type="entry name" value="IQ"/>
    <property type="match status" value="1"/>
</dbReference>
<dbReference type="GO" id="GO:0005524">
    <property type="term" value="F:ATP binding"/>
    <property type="evidence" value="ECO:0007669"/>
    <property type="project" value="UniProtKB-UniRule"/>
</dbReference>
<dbReference type="FunFam" id="1.20.5.340:FF:000007">
    <property type="entry name" value="Myosin heavy chain, non-muscle"/>
    <property type="match status" value="1"/>
</dbReference>
<feature type="compositionally biased region" description="Acidic residues" evidence="16">
    <location>
        <begin position="2358"/>
        <end position="2370"/>
    </location>
</feature>
<dbReference type="PROSITE" id="PS50096">
    <property type="entry name" value="IQ"/>
    <property type="match status" value="1"/>
</dbReference>
<dbReference type="InterPro" id="IPR027417">
    <property type="entry name" value="P-loop_NTPase"/>
</dbReference>
<dbReference type="FunFam" id="2.30.30.360:FF:000001">
    <property type="entry name" value="Myosin heavy chain"/>
    <property type="match status" value="1"/>
</dbReference>
<dbReference type="Proteomes" id="UP001142055">
    <property type="component" value="Chromosome 2"/>
</dbReference>
<feature type="region of interest" description="Disordered" evidence="16">
    <location>
        <begin position="66"/>
        <end position="101"/>
    </location>
</feature>
<dbReference type="CDD" id="cd12097">
    <property type="entry name" value="DD_RI_PKA"/>
    <property type="match status" value="1"/>
</dbReference>
<sequence length="2370" mass="274645">MASSANSSSNIRVNEDEQQSLRECEAYVQHHNIQQILKDCIVQLCVSRPENPITFLKEYFTSLEKENQLSSQPKAPMSPDTERDEDLSPLPTITTRTRRGGVSAETYSEEDATNYVKKVVPKDDKTMASLSKSIEKSVLFIHLDENQRTDIFNAMFPVLHKANEYIMKQGDEGDNFYIIDEGTVEVFVNDHPVTTISEGGSFGELALIYGTPRAASIQAKTDVKLWAIDRDTYRRILMGQFIKKRKMYEEFLSKVKILESLDYYERLTVADALTPVEFKDGDIITNQGEAGDEFYIIEEGTAIVLQRRVNDAPQEEVGRLGRSDYFGEIALLFNRPRAATVKAQGPLKCLKLDRDCFERLLGPCADILKPLHIGYQSESSIQARINNRFAMSPARTEVNNNTSTNTNNVNVNMEADFKYLAVDRTMVSDPTKTAEWSAKRLVWIPHETLGFVAASIKVERGDDLEVEIVESNKKCLVNKDDVQKMNPPRYNKVEDMAELTCLNEASVLHNLKDRYFSSLIYTYSGLFCVVVNPYKKLPIYTDKIIDHYKGKKRHEVPPHIFAVTDGAYRSMLQDREDQAILCTGESGAGKTENTKKVIQYLAYVASSKPRAGASTIHTGELEQQLLQANPILEAFGNAKTVKNDNSSRFGKFIRINFDASGFIAGANIETYLLEKSRTIRQAVDERSFHIFYQLLNGTQPEQRQEFLLEDVKNYTFLTHGAVPVPGVDEAAEFKSTVQAMQIMGLNEEELSAIFRVVSAVMLFGNMKFKQERNSDQATLPDNTVAQKVSHLLGLNVSDMIKAFLRPRLKVGRDYVTKAQTKEQVESSVEAIAKACYERMFKWLVHRINRSLDRTKRQGASFIGILDIAGFEIFGLNSFEQLCINYTNEKLQQLFNHTMFVLEQEEYQREGIEWKFIDFGLDLQPTIDLIEKPMGILALLDEECWFPKATDKTFVDKLMTSHNGHPKFLRTDFRANADFSIVHYAGKVDYLASQWLMKNMDPLNENVVSLLQQSSDSFVVQIWKDAEIVGMGVATLSGDTQFGARTRKGMFRTVSQLYKDQLSKLMTTLRNTNPNFVRCIIPNHEKRAGKIDAQLVLDQLRCNGVLEGIRICRQGFPNRIQFQEFKQRYELLTPNVIPKGFMDGKLACEKMIAALDFDPNLYRIGQSKIFFRAGVLAQLEEERDMKVSDLIVNFQAWCRGLLARRNYHKRLQQLNAIRILQRNCAAYLKLRNWAWWRLYTKVKPLLEVTKHEDKLLEKEDEIRQIKDKHFKVQQDLNELEKKFQGLINEKNELAVQLRAETELSNEAEESRIRLVARKQELEEIIHEYQTRMEEEALQFAKLNQEKKKLQSDFADLEEQLEEEESARQKLQLEKLALESKVKKIQEDCAVIEDTNNKFAKEKKVLDDRLAELMKTIAEEEEKVKQLAKLKVKHESTIAELDERLKKEQESKHDIERVKRRLETELNDSKEQLNEKNLQLEDLQNQISKKEQELSQAFIRYDEEVVSRSQSSKTIRELESQLAEVQEDLESERQARTKAEKQKRDLNEELEALKNELMDSLDVTAAQQDLTQKREQELERLRRSLEEESSQHELQIQDLRQKHTKSIEELNETIDNLKKAKATLEKAKSTLETENQLMTNEIATMNTTRQETERRRKQLECQFQDVTARLAEVEAQKNELLEKSSKMQQELDGALTQLEEAERRASHATKNNNTLNVQLTEIHDLLQEETKQKLSLSSRLRQVEGERDALKEQIEEEENNKKNLENKLAQHVAMIAEYKKKVEEDVELLTISEENRKKAAKELEVMTHHLNEARANIDKLEKSKKKLQSEVDDLNIEIENQRSKVSELEKKQKKFDSMIQEEKEISAKFANERDASERESREKETRILSLMRELEEKDTFYEESERSRKLLQTELDELINNQDSAHKNYHELEKTKRNLENVVAEQKSHIEELEDELMVCEDTKLRFEVNAQAMKSTFERELKEKEEQAEEKRRALIKKVRDLEIELEEERKQKSSAITAKKKHESEYHDLEQQLEIGNKLKDDAIRQYKRLQAQMKDYQREAEESKALYDELSAQVKDYERRSKGLEADLIQIQEELAISERNRRAVENDRDELSDEIHNLVPLRGQIQDEKRRFESQISELQDKLEEEQSNSEVLVDRIRKMQVQYDQILSELNNERSMNQKNENARSAAERLNKELKSKLEELETNNRTKNKQLIAQLETKIIQLEEQLDNETKDKQGAHKMVRKAEKRVKDLSAQLEDEKRNSEQNNAKVEKTNSRLKSLKNQLDEIEEECTREKSNRRKAQRELEDSLEANELLTKEIELLKNKLRRNTGTRSYLSNKRGSMSGTGDDNSIGSQQEDDSPANEDSPA</sequence>
<dbReference type="Pfam" id="PF01576">
    <property type="entry name" value="Myosin_tail_1"/>
    <property type="match status" value="1"/>
</dbReference>
<feature type="compositionally biased region" description="Polar residues" evidence="16">
    <location>
        <begin position="2333"/>
        <end position="2357"/>
    </location>
</feature>
<dbReference type="InterPro" id="IPR000595">
    <property type="entry name" value="cNMP-bd_dom"/>
</dbReference>
<keyword evidence="7 15" id="KW-0547">Nucleotide-binding</keyword>
<keyword evidence="4" id="KW-0597">Phosphoprotein</keyword>
<dbReference type="PROSITE" id="PS51456">
    <property type="entry name" value="MYOSIN_MOTOR"/>
    <property type="match status" value="1"/>
</dbReference>
<dbReference type="SUPFAM" id="SSF47391">
    <property type="entry name" value="Dimerization-anchoring domain of cAMP-dependent PK regulatory subunit"/>
    <property type="match status" value="1"/>
</dbReference>
<dbReference type="GO" id="GO:0016020">
    <property type="term" value="C:membrane"/>
    <property type="evidence" value="ECO:0007669"/>
    <property type="project" value="TreeGrafter"/>
</dbReference>
<dbReference type="Gene3D" id="1.20.120.720">
    <property type="entry name" value="Myosin VI head, motor domain, U50 subdomain"/>
    <property type="match status" value="1"/>
</dbReference>
<keyword evidence="6" id="KW-0677">Repeat</keyword>
<dbReference type="Gene3D" id="1.20.5.340">
    <property type="match status" value="4"/>
</dbReference>
<feature type="compositionally biased region" description="Basic and acidic residues" evidence="16">
    <location>
        <begin position="1529"/>
        <end position="1542"/>
    </location>
</feature>
<comment type="caution">
    <text evidence="20">The sequence shown here is derived from an EMBL/GenBank/DDBJ whole genome shotgun (WGS) entry which is preliminary data.</text>
</comment>
<feature type="domain" description="Cyclic nucleotide-binding" evidence="17">
    <location>
        <begin position="257"/>
        <end position="378"/>
    </location>
</feature>
<dbReference type="PROSITE" id="PS00889">
    <property type="entry name" value="CNMP_BINDING_2"/>
    <property type="match status" value="2"/>
</dbReference>
<feature type="domain" description="Myosin N-terminal SH3-like" evidence="19">
    <location>
        <begin position="437"/>
        <end position="487"/>
    </location>
</feature>
<dbReference type="FunFam" id="1.20.58.530:FF:000003">
    <property type="entry name" value="Myosin heavy chain 10"/>
    <property type="match status" value="1"/>
</dbReference>
<evidence type="ECO:0000256" key="14">
    <source>
        <dbReference type="ARBA" id="ARBA00023203"/>
    </source>
</evidence>
<dbReference type="InterPro" id="IPR002928">
    <property type="entry name" value="Myosin_tail"/>
</dbReference>
<dbReference type="FunFam" id="1.10.10.820:FF:000001">
    <property type="entry name" value="Myosin heavy chain"/>
    <property type="match status" value="1"/>
</dbReference>
<keyword evidence="13 15" id="KW-0505">Motor protein</keyword>
<dbReference type="Gene3D" id="1.10.10.820">
    <property type="match status" value="1"/>
</dbReference>
<accession>A0A9Q0M9B4</accession>
<evidence type="ECO:0000313" key="21">
    <source>
        <dbReference type="Proteomes" id="UP001142055"/>
    </source>
</evidence>
<evidence type="ECO:0000256" key="4">
    <source>
        <dbReference type="ARBA" id="ARBA00022553"/>
    </source>
</evidence>
<evidence type="ECO:0000256" key="6">
    <source>
        <dbReference type="ARBA" id="ARBA00022737"/>
    </source>
</evidence>
<dbReference type="InterPro" id="IPR008989">
    <property type="entry name" value="Myosin_S1_N"/>
</dbReference>
<dbReference type="OMA" id="DVRFLHK"/>
<dbReference type="GO" id="GO:0007611">
    <property type="term" value="P:learning or memory"/>
    <property type="evidence" value="ECO:0007669"/>
    <property type="project" value="UniProtKB-ARBA"/>
</dbReference>
<dbReference type="PROSITE" id="PS50042">
    <property type="entry name" value="CNMP_BINDING_3"/>
    <property type="match status" value="2"/>
</dbReference>
<dbReference type="Gene3D" id="6.10.250.2420">
    <property type="match status" value="1"/>
</dbReference>